<protein>
    <submittedName>
        <fullName evidence="3">Glucose-6-phosphate dehydrogenase assembly protein OpcA</fullName>
    </submittedName>
</protein>
<dbReference type="InterPro" id="IPR046802">
    <property type="entry name" value="OpcA_G6PD_C"/>
</dbReference>
<feature type="domain" description="Glucose-6-phosphate dehydrogenase assembly protein OpcA N-terminal" evidence="1">
    <location>
        <begin position="51"/>
        <end position="161"/>
    </location>
</feature>
<evidence type="ECO:0000259" key="2">
    <source>
        <dbReference type="Pfam" id="PF20171"/>
    </source>
</evidence>
<evidence type="ECO:0000259" key="1">
    <source>
        <dbReference type="Pfam" id="PF10128"/>
    </source>
</evidence>
<dbReference type="Proteomes" id="UP000221394">
    <property type="component" value="Unassembled WGS sequence"/>
</dbReference>
<organism evidence="3 4">
    <name type="scientific">Flavimobilis soli</name>
    <dbReference type="NCBI Taxonomy" id="442709"/>
    <lineage>
        <taxon>Bacteria</taxon>
        <taxon>Bacillati</taxon>
        <taxon>Actinomycetota</taxon>
        <taxon>Actinomycetes</taxon>
        <taxon>Micrococcales</taxon>
        <taxon>Jonesiaceae</taxon>
        <taxon>Flavimobilis</taxon>
    </lineage>
</organism>
<sequence>MIIDLPQTTTSTVAKKLIKLRQEGGAVALGRVLTLLIITDEQDADEAIDAANDASREHPCRIIVLASTTGTSENSLDAQIRLGGDAGASEVVVLKGPASTMEHADTLIMPLLLPDAPIVAWWPHEAPAHPAKDIVGAMASRRITDSYSSADPCGTLRRLAQAYTPGDTDLAWTRSTIWRGLIAATLDQPPFEPVEKVVVEGVPDHSSVDLLGAWLGHALDTEVEIRRTPGAQAVTRITLERPSGQISLSRPSGKVATLSQTGQPDHRIALPVRQLHECIAEELRRLDPDEMYGEVLTRGLERIRA</sequence>
<name>A0A2A9EBQ9_9MICO</name>
<dbReference type="RefSeq" id="WP_098456967.1">
    <property type="nucleotide sequence ID" value="NZ_PDJH01000001.1"/>
</dbReference>
<keyword evidence="4" id="KW-1185">Reference proteome</keyword>
<dbReference type="EMBL" id="PDJH01000001">
    <property type="protein sequence ID" value="PFG35702.1"/>
    <property type="molecule type" value="Genomic_DNA"/>
</dbReference>
<dbReference type="PANTHER" id="PTHR38658:SF1">
    <property type="entry name" value="OXPP CYCLE PROTEIN OPCA-RELATED"/>
    <property type="match status" value="1"/>
</dbReference>
<evidence type="ECO:0000313" key="3">
    <source>
        <dbReference type="EMBL" id="PFG35702.1"/>
    </source>
</evidence>
<dbReference type="InterPro" id="IPR004555">
    <property type="entry name" value="G6PDH_assembly_OpcA"/>
</dbReference>
<dbReference type="InterPro" id="IPR046801">
    <property type="entry name" value="OpcA_G6PD_N"/>
</dbReference>
<dbReference type="OrthoDB" id="128564at2"/>
<reference evidence="3 4" key="1">
    <citation type="submission" date="2017-10" db="EMBL/GenBank/DDBJ databases">
        <title>Sequencing the genomes of 1000 actinobacteria strains.</title>
        <authorList>
            <person name="Klenk H.-P."/>
        </authorList>
    </citation>
    <scope>NUCLEOTIDE SEQUENCE [LARGE SCALE GENOMIC DNA]</scope>
    <source>
        <strain evidence="3 4">DSM 21574</strain>
    </source>
</reference>
<dbReference type="NCBIfam" id="TIGR00534">
    <property type="entry name" value="OpcA"/>
    <property type="match status" value="1"/>
</dbReference>
<feature type="domain" description="Glucose-6-phosphate dehydrogenase assembly protein OpcA C-terminal" evidence="2">
    <location>
        <begin position="165"/>
        <end position="296"/>
    </location>
</feature>
<dbReference type="Pfam" id="PF10128">
    <property type="entry name" value="OpcA_G6PD_assem"/>
    <property type="match status" value="1"/>
</dbReference>
<comment type="caution">
    <text evidence="3">The sequence shown here is derived from an EMBL/GenBank/DDBJ whole genome shotgun (WGS) entry which is preliminary data.</text>
</comment>
<proteinExistence type="predicted"/>
<dbReference type="AlphaFoldDB" id="A0A2A9EBQ9"/>
<evidence type="ECO:0000313" key="4">
    <source>
        <dbReference type="Proteomes" id="UP000221394"/>
    </source>
</evidence>
<accession>A0A2A9EBQ9</accession>
<dbReference type="PANTHER" id="PTHR38658">
    <property type="entry name" value="OXPP CYCLE PROTEIN OPCA-RELATED"/>
    <property type="match status" value="1"/>
</dbReference>
<dbReference type="Pfam" id="PF20171">
    <property type="entry name" value="OpcA_G6PD_C"/>
    <property type="match status" value="1"/>
</dbReference>
<gene>
    <name evidence="3" type="ORF">ATL41_0397</name>
</gene>